<keyword evidence="9" id="KW-1185">Reference proteome</keyword>
<gene>
    <name evidence="8" type="ORF">AFUS01_LOCUS22539</name>
</gene>
<evidence type="ECO:0000256" key="1">
    <source>
        <dbReference type="ARBA" id="ARBA00004126"/>
    </source>
</evidence>
<proteinExistence type="predicted"/>
<feature type="transmembrane region" description="Helical" evidence="7">
    <location>
        <begin position="20"/>
        <end position="38"/>
    </location>
</feature>
<dbReference type="AlphaFoldDB" id="A0A8J2P6Z4"/>
<dbReference type="PANTHER" id="PTHR12265">
    <property type="entry name" value="TRANSMEMBRANE PROTEIN 53"/>
    <property type="match status" value="1"/>
</dbReference>
<keyword evidence="2 7" id="KW-0812">Transmembrane</keyword>
<keyword evidence="3 7" id="KW-1133">Transmembrane helix</keyword>
<evidence type="ECO:0000256" key="6">
    <source>
        <dbReference type="ARBA" id="ARBA00037847"/>
    </source>
</evidence>
<dbReference type="InterPro" id="IPR008547">
    <property type="entry name" value="DUF829_TMEM53"/>
</dbReference>
<keyword evidence="5" id="KW-0539">Nucleus</keyword>
<evidence type="ECO:0000256" key="3">
    <source>
        <dbReference type="ARBA" id="ARBA00022989"/>
    </source>
</evidence>
<evidence type="ECO:0000256" key="2">
    <source>
        <dbReference type="ARBA" id="ARBA00022692"/>
    </source>
</evidence>
<comment type="subcellular location">
    <subcellularLocation>
        <location evidence="6">Endomembrane system</location>
        <topology evidence="6">Single-pass membrane protein</topology>
    </subcellularLocation>
    <subcellularLocation>
        <location evidence="1">Nucleus membrane</location>
    </subcellularLocation>
</comment>
<dbReference type="Proteomes" id="UP000708208">
    <property type="component" value="Unassembled WGS sequence"/>
</dbReference>
<dbReference type="Pfam" id="PF05705">
    <property type="entry name" value="DUF829"/>
    <property type="match status" value="1"/>
</dbReference>
<reference evidence="8" key="1">
    <citation type="submission" date="2021-06" db="EMBL/GenBank/DDBJ databases">
        <authorList>
            <person name="Hodson N. C."/>
            <person name="Mongue J. A."/>
            <person name="Jaron S. K."/>
        </authorList>
    </citation>
    <scope>NUCLEOTIDE SEQUENCE</scope>
</reference>
<dbReference type="EMBL" id="CAJVCH010263483">
    <property type="protein sequence ID" value="CAG7734135.1"/>
    <property type="molecule type" value="Genomic_DNA"/>
</dbReference>
<evidence type="ECO:0000256" key="5">
    <source>
        <dbReference type="ARBA" id="ARBA00023242"/>
    </source>
</evidence>
<dbReference type="OrthoDB" id="77878at2759"/>
<evidence type="ECO:0000256" key="4">
    <source>
        <dbReference type="ARBA" id="ARBA00023136"/>
    </source>
</evidence>
<evidence type="ECO:0000313" key="9">
    <source>
        <dbReference type="Proteomes" id="UP000708208"/>
    </source>
</evidence>
<dbReference type="PANTHER" id="PTHR12265:SF30">
    <property type="entry name" value="TRANSMEMBRANE PROTEIN 53"/>
    <property type="match status" value="1"/>
</dbReference>
<comment type="caution">
    <text evidence="8">The sequence shown here is derived from an EMBL/GenBank/DDBJ whole genome shotgun (WGS) entry which is preliminary data.</text>
</comment>
<protein>
    <submittedName>
        <fullName evidence="8">Uncharacterized protein</fullName>
    </submittedName>
</protein>
<dbReference type="GO" id="GO:0031965">
    <property type="term" value="C:nuclear membrane"/>
    <property type="evidence" value="ECO:0007669"/>
    <property type="project" value="UniProtKB-SubCell"/>
</dbReference>
<evidence type="ECO:0000256" key="7">
    <source>
        <dbReference type="SAM" id="Phobius"/>
    </source>
</evidence>
<name>A0A8J2P6Z4_9HEXA</name>
<evidence type="ECO:0000313" key="8">
    <source>
        <dbReference type="EMBL" id="CAG7734135.1"/>
    </source>
</evidence>
<keyword evidence="4 7" id="KW-0472">Membrane</keyword>
<organism evidence="8 9">
    <name type="scientific">Allacma fusca</name>
    <dbReference type="NCBI Taxonomy" id="39272"/>
    <lineage>
        <taxon>Eukaryota</taxon>
        <taxon>Metazoa</taxon>
        <taxon>Ecdysozoa</taxon>
        <taxon>Arthropoda</taxon>
        <taxon>Hexapoda</taxon>
        <taxon>Collembola</taxon>
        <taxon>Symphypleona</taxon>
        <taxon>Sminthuridae</taxon>
        <taxon>Allacma</taxon>
    </lineage>
</organism>
<sequence>MSTAYRAIKVISSSYSLFGLGYILGWIVVMVGVVRIFWSFNKQAWECSKVGTFERPQPLAQKKEKYFLQDFLPRIWKMKNHSFIFLYSEKDGITPWKAVEEIAGAISDRGTPVKLVKFEGSEHILHYRKFPQEYLEEVTQFIHQTMESYKGPTIYWDGYN</sequence>
<accession>A0A8J2P6Z4</accession>